<feature type="region of interest" description="Disordered" evidence="8">
    <location>
        <begin position="457"/>
        <end position="508"/>
    </location>
</feature>
<accession>A0A4Z1PF21</accession>
<dbReference type="Proteomes" id="UP000298493">
    <property type="component" value="Unassembled WGS sequence"/>
</dbReference>
<feature type="compositionally biased region" description="Basic and acidic residues" evidence="8">
    <location>
        <begin position="610"/>
        <end position="622"/>
    </location>
</feature>
<dbReference type="GO" id="GO:0015031">
    <property type="term" value="P:protein transport"/>
    <property type="evidence" value="ECO:0007669"/>
    <property type="project" value="UniProtKB-KW"/>
</dbReference>
<comment type="caution">
    <text evidence="9">The sequence shown here is derived from an EMBL/GenBank/DDBJ whole genome shotgun (WGS) entry which is preliminary data.</text>
</comment>
<evidence type="ECO:0000256" key="6">
    <source>
        <dbReference type="ARBA" id="ARBA00023132"/>
    </source>
</evidence>
<dbReference type="GO" id="GO:0008139">
    <property type="term" value="F:nuclear localization sequence binding"/>
    <property type="evidence" value="ECO:0007669"/>
    <property type="project" value="InterPro"/>
</dbReference>
<dbReference type="GO" id="GO:0005643">
    <property type="term" value="C:nuclear pore"/>
    <property type="evidence" value="ECO:0007669"/>
    <property type="project" value="UniProtKB-SubCell"/>
</dbReference>
<reference evidence="9 10" key="1">
    <citation type="submission" date="2019-04" db="EMBL/GenBank/DDBJ databases">
        <title>High contiguity whole genome sequence and gene annotation resource for two Venturia nashicola isolates.</title>
        <authorList>
            <person name="Prokchorchik M."/>
            <person name="Won K."/>
            <person name="Lee Y."/>
            <person name="Choi E.D."/>
            <person name="Segonzac C."/>
            <person name="Sohn K.H."/>
        </authorList>
    </citation>
    <scope>NUCLEOTIDE SEQUENCE [LARGE SCALE GENOMIC DNA]</scope>
    <source>
        <strain evidence="9 10">PRI2</strain>
    </source>
</reference>
<feature type="compositionally biased region" description="Low complexity" evidence="8">
    <location>
        <begin position="65"/>
        <end position="79"/>
    </location>
</feature>
<feature type="compositionally biased region" description="Low complexity" evidence="8">
    <location>
        <begin position="1"/>
        <end position="11"/>
    </location>
</feature>
<evidence type="ECO:0000256" key="4">
    <source>
        <dbReference type="ARBA" id="ARBA00022927"/>
    </source>
</evidence>
<evidence type="ECO:0000256" key="5">
    <source>
        <dbReference type="ARBA" id="ARBA00023010"/>
    </source>
</evidence>
<dbReference type="InterPro" id="IPR024882">
    <property type="entry name" value="NUP58/p45/49"/>
</dbReference>
<dbReference type="Pfam" id="PF21121">
    <property type="entry name" value="Nup49_C"/>
    <property type="match status" value="1"/>
</dbReference>
<dbReference type="STRING" id="86259.A0A4Z1PF21"/>
<dbReference type="AlphaFoldDB" id="A0A4Z1PF21"/>
<keyword evidence="2" id="KW-0813">Transport</keyword>
<evidence type="ECO:0000313" key="9">
    <source>
        <dbReference type="EMBL" id="TID26119.1"/>
    </source>
</evidence>
<feature type="compositionally biased region" description="Acidic residues" evidence="8">
    <location>
        <begin position="542"/>
        <end position="562"/>
    </location>
</feature>
<name>A0A4Z1PF21_9PEZI</name>
<keyword evidence="7" id="KW-0539">Nucleus</keyword>
<dbReference type="GO" id="GO:0051028">
    <property type="term" value="P:mRNA transport"/>
    <property type="evidence" value="ECO:0007669"/>
    <property type="project" value="UniProtKB-KW"/>
</dbReference>
<evidence type="ECO:0000256" key="3">
    <source>
        <dbReference type="ARBA" id="ARBA00022816"/>
    </source>
</evidence>
<dbReference type="PANTHER" id="PTHR13437:SF2">
    <property type="entry name" value="NUCLEOPORIN P58_P45"/>
    <property type="match status" value="1"/>
</dbReference>
<evidence type="ECO:0000256" key="1">
    <source>
        <dbReference type="ARBA" id="ARBA00004567"/>
    </source>
</evidence>
<feature type="compositionally biased region" description="Basic and acidic residues" evidence="8">
    <location>
        <begin position="563"/>
        <end position="573"/>
    </location>
</feature>
<evidence type="ECO:0000313" key="10">
    <source>
        <dbReference type="Proteomes" id="UP000298493"/>
    </source>
</evidence>
<feature type="compositionally biased region" description="Polar residues" evidence="8">
    <location>
        <begin position="469"/>
        <end position="480"/>
    </location>
</feature>
<keyword evidence="10" id="KW-1185">Reference proteome</keyword>
<keyword evidence="5" id="KW-0811">Translocation</keyword>
<dbReference type="PANTHER" id="PTHR13437">
    <property type="entry name" value="NUCLEOPORIN P58/P45 NUCLEOPORIN-LIKE PROTEIN 1"/>
    <property type="match status" value="1"/>
</dbReference>
<dbReference type="GO" id="GO:0017056">
    <property type="term" value="F:structural constituent of nuclear pore"/>
    <property type="evidence" value="ECO:0007669"/>
    <property type="project" value="InterPro"/>
</dbReference>
<evidence type="ECO:0000256" key="7">
    <source>
        <dbReference type="ARBA" id="ARBA00023242"/>
    </source>
</evidence>
<sequence length="1030" mass="112387">MGTMEETMAEMAEWEQRKAIRMSLGEDSDEEDLPIRTTHTRDLSYTSSFDDNGKATTGGMDTEPEIAPDISDSSSSSDDSSIDEDPSEIPLDELEILAKGLDFASVTLSGYNKVPPLHFWLQGFGRGNPLHDHFRNMCTKDLRQYASDRKIHAALQILRPDSTEADKRQRAIVAVQKYHADDMIEKMLNALRDATPEEYTIYEPGDHEKALRRIQQWLKWQNRAVRLEDLPMGGPRIPEPLQLDKMIHERFENEDPSTFRHRYEVQASEPQSTQIHGNLSWRPGGSVTYPVKPLWYSVYKRGIPVRLPAITRVWDSEEDRTNLTRRMPGYPMLYTPEEDGDDQYYLDQSRHRRGAVAVPKCLPPIPVFDRTLGTWPSAQNSPGESSPAQTLQYPCLAPSPGIATPSACPASLQEQLKDMRLTGPPCGPPRQRHWPVHDEWGLPLSGLNKRKLDQMTLEYPQDPKRPKRSNTSPRPDSVNVTPEADPTDPEWRHPSPKSGPGAPRPVAMSLPDQRAAKFDALLKMYLWQWPKKNSEEAWSQSSDDEDDEDNGEDEDQDDEDDVPYEREEKHNDMDLSAQPRDTTFHSEKDTLTNPANKIREGCQDPAVSPHDSRPDNNDDSSKDPGSVQGFGSLLTQPRLLGGSLTLGLRGGGSTGGGLFGGANSATAPATTQTGGGLFGSGTATSAAPASGTSVFGSGLATSQAPAATSASSSSLFNNGGLSLGASKPVAGTSLFGNNTTATQPVPASTSGGMFGSGASTTNQQANTGSGFFGNSTQAPQGQQTMPAVRIDASNIKPTTRFSELHEEIQQQILAIDEIIQASIEKSLQCSQVMPQLGASIEGLPSDVELLETKLETVDGALSRDAQAVGASKEVINTDALDALKVFRAIENLKLPAQFHYSSIGGGFSNGSGSGEEEGSTDLLGYFNNTAKKLEKEVNDYQRVVLEVESHLRTVEGSAIEGIQKVVRRRQILAGSNGQIGTNVQLDTRKEGLRELAGTMRGFEEAVLRVAGRVGEAREGVVELGLGILRY</sequence>
<dbReference type="EMBL" id="SNSC02000003">
    <property type="protein sequence ID" value="TID26119.1"/>
    <property type="molecule type" value="Genomic_DNA"/>
</dbReference>
<proteinExistence type="predicted"/>
<comment type="subcellular location">
    <subcellularLocation>
        <location evidence="1">Nucleus</location>
        <location evidence="1">Nuclear pore complex</location>
    </subcellularLocation>
</comment>
<keyword evidence="4" id="KW-0653">Protein transport</keyword>
<protein>
    <submittedName>
        <fullName evidence="9">Uncharacterized protein</fullName>
    </submittedName>
</protein>
<gene>
    <name evidence="9" type="ORF">E6O75_ATG03982</name>
</gene>
<keyword evidence="6" id="KW-0906">Nuclear pore complex</keyword>
<evidence type="ECO:0000256" key="2">
    <source>
        <dbReference type="ARBA" id="ARBA00022448"/>
    </source>
</evidence>
<organism evidence="9 10">
    <name type="scientific">Venturia nashicola</name>
    <dbReference type="NCBI Taxonomy" id="86259"/>
    <lineage>
        <taxon>Eukaryota</taxon>
        <taxon>Fungi</taxon>
        <taxon>Dikarya</taxon>
        <taxon>Ascomycota</taxon>
        <taxon>Pezizomycotina</taxon>
        <taxon>Dothideomycetes</taxon>
        <taxon>Pleosporomycetidae</taxon>
        <taxon>Venturiales</taxon>
        <taxon>Venturiaceae</taxon>
        <taxon>Venturia</taxon>
    </lineage>
</organism>
<feature type="region of interest" description="Disordered" evidence="8">
    <location>
        <begin position="1"/>
        <end position="86"/>
    </location>
</feature>
<evidence type="ECO:0000256" key="8">
    <source>
        <dbReference type="SAM" id="MobiDB-lite"/>
    </source>
</evidence>
<feature type="region of interest" description="Disordered" evidence="8">
    <location>
        <begin position="533"/>
        <end position="633"/>
    </location>
</feature>
<keyword evidence="3" id="KW-0509">mRNA transport</keyword>